<organism evidence="1 2">
    <name type="scientific">Pseudomonas juntendi</name>
    <dbReference type="NCBI Taxonomy" id="2666183"/>
    <lineage>
        <taxon>Bacteria</taxon>
        <taxon>Pseudomonadati</taxon>
        <taxon>Pseudomonadota</taxon>
        <taxon>Gammaproteobacteria</taxon>
        <taxon>Pseudomonadales</taxon>
        <taxon>Pseudomonadaceae</taxon>
        <taxon>Pseudomonas</taxon>
    </lineage>
</organism>
<dbReference type="Proteomes" id="UP000556620">
    <property type="component" value="Unassembled WGS sequence"/>
</dbReference>
<proteinExistence type="predicted"/>
<gene>
    <name evidence="1" type="ORF">H4C44_24425</name>
</gene>
<protein>
    <submittedName>
        <fullName evidence="1">Uncharacterized protein</fullName>
    </submittedName>
</protein>
<evidence type="ECO:0000313" key="2">
    <source>
        <dbReference type="Proteomes" id="UP000556620"/>
    </source>
</evidence>
<dbReference type="RefSeq" id="WP_125855679.1">
    <property type="nucleotide sequence ID" value="NZ_JACGCU010000065.1"/>
</dbReference>
<name>A0A7W2JNR3_9PSED</name>
<evidence type="ECO:0000313" key="1">
    <source>
        <dbReference type="EMBL" id="MBA6062310.1"/>
    </source>
</evidence>
<comment type="caution">
    <text evidence="1">The sequence shown here is derived from an EMBL/GenBank/DDBJ whole genome shotgun (WGS) entry which is preliminary data.</text>
</comment>
<sequence length="65" mass="7253">MSRYKLNSLNLANLHAGDHWNLIADIQLPAGTSTTYYPATPKNVDQMTIAELKAYALAEFERAND</sequence>
<dbReference type="EMBL" id="JACGCU010000065">
    <property type="protein sequence ID" value="MBA6062310.1"/>
    <property type="molecule type" value="Genomic_DNA"/>
</dbReference>
<dbReference type="AlphaFoldDB" id="A0A7W2JNR3"/>
<reference evidence="1 2" key="1">
    <citation type="submission" date="2020-07" db="EMBL/GenBank/DDBJ databases">
        <title>Diversity of carbapenemase encoding genes among Pseudomonas putida group clinical isolates in a tertiary Brazilian hospital.</title>
        <authorList>
            <person name="Alberto-Lei F."/>
            <person name="Nodari C.S."/>
            <person name="Streling A.P."/>
            <person name="Paulino J.T."/>
            <person name="Bessa-Neto F.O."/>
            <person name="Cayo R."/>
            <person name="Gales A.C."/>
        </authorList>
    </citation>
    <scope>NUCLEOTIDE SEQUENCE [LARGE SCALE GENOMIC DNA]</scope>
    <source>
        <strain evidence="1 2">14535</strain>
    </source>
</reference>
<accession>A0A7W2JNR3</accession>